<dbReference type="RefSeq" id="WP_073283127.1">
    <property type="nucleotide sequence ID" value="NZ_FRCP01000006.1"/>
</dbReference>
<evidence type="ECO:0000256" key="1">
    <source>
        <dbReference type="ARBA" id="ARBA00023015"/>
    </source>
</evidence>
<dbReference type="Gene3D" id="1.10.10.60">
    <property type="entry name" value="Homeodomain-like"/>
    <property type="match status" value="2"/>
</dbReference>
<protein>
    <submittedName>
        <fullName evidence="5">AraC family transcriptional regulator, arabinose operon regulatory protein</fullName>
    </submittedName>
</protein>
<gene>
    <name evidence="5" type="ORF">SAMN02746066_00780</name>
</gene>
<dbReference type="PROSITE" id="PS00041">
    <property type="entry name" value="HTH_ARAC_FAMILY_1"/>
    <property type="match status" value="1"/>
</dbReference>
<dbReference type="SUPFAM" id="SSF51215">
    <property type="entry name" value="Regulatory protein AraC"/>
    <property type="match status" value="1"/>
</dbReference>
<dbReference type="STRING" id="1120996.SAMN02746066_00780"/>
<sequence length="263" mass="30906">MKLHSIGYHYRENSNFYIHRPHGSGDYLLLLTLTPSFFKINGETILTKPNCLILFNKMSPQYYGAVSQPFCNDFIHFDFEDEAEQSYVSSIISYDTLYEIPTMELVSRKVRDLSFEHLSANSRKEDSMQLIVKLLFLKIEEQLKANELTTPYSPYYHDLLSLRSYIYNSVDKKHTTQELASRLDLSPSHFHALYKKTFGISCIQDVIVSKVEFAKYHLTQTNYRIKEIAALCGYENDVHFMRQFKKLTGYTPKEYRNRVSHKE</sequence>
<feature type="domain" description="HTH araC/xylS-type" evidence="4">
    <location>
        <begin position="160"/>
        <end position="258"/>
    </location>
</feature>
<dbReference type="SUPFAM" id="SSF46689">
    <property type="entry name" value="Homeodomain-like"/>
    <property type="match status" value="2"/>
</dbReference>
<dbReference type="SMART" id="SM00342">
    <property type="entry name" value="HTH_ARAC"/>
    <property type="match status" value="1"/>
</dbReference>
<dbReference type="InterPro" id="IPR020449">
    <property type="entry name" value="Tscrpt_reg_AraC-type_HTH"/>
</dbReference>
<keyword evidence="6" id="KW-1185">Reference proteome</keyword>
<dbReference type="AlphaFoldDB" id="A0A1M7G2I1"/>
<dbReference type="OrthoDB" id="1975037at2"/>
<name>A0A1M7G2I1_9FIRM</name>
<keyword evidence="2" id="KW-0238">DNA-binding</keyword>
<evidence type="ECO:0000259" key="4">
    <source>
        <dbReference type="PROSITE" id="PS01124"/>
    </source>
</evidence>
<dbReference type="Gene3D" id="2.60.120.280">
    <property type="entry name" value="Regulatory protein AraC"/>
    <property type="match status" value="1"/>
</dbReference>
<dbReference type="InterPro" id="IPR037923">
    <property type="entry name" value="HTH-like"/>
</dbReference>
<keyword evidence="3" id="KW-0804">Transcription</keyword>
<dbReference type="PROSITE" id="PS01124">
    <property type="entry name" value="HTH_ARAC_FAMILY_2"/>
    <property type="match status" value="1"/>
</dbReference>
<dbReference type="EMBL" id="FRCP01000006">
    <property type="protein sequence ID" value="SHM10288.1"/>
    <property type="molecule type" value="Genomic_DNA"/>
</dbReference>
<evidence type="ECO:0000313" key="6">
    <source>
        <dbReference type="Proteomes" id="UP000184038"/>
    </source>
</evidence>
<dbReference type="GO" id="GO:0003700">
    <property type="term" value="F:DNA-binding transcription factor activity"/>
    <property type="evidence" value="ECO:0007669"/>
    <property type="project" value="InterPro"/>
</dbReference>
<dbReference type="Proteomes" id="UP000184038">
    <property type="component" value="Unassembled WGS sequence"/>
</dbReference>
<dbReference type="PANTHER" id="PTHR43280:SF2">
    <property type="entry name" value="HTH-TYPE TRANSCRIPTIONAL REGULATOR EXSA"/>
    <property type="match status" value="1"/>
</dbReference>
<accession>A0A1M7G2I1</accession>
<dbReference type="InterPro" id="IPR018062">
    <property type="entry name" value="HTH_AraC-typ_CS"/>
</dbReference>
<evidence type="ECO:0000256" key="2">
    <source>
        <dbReference type="ARBA" id="ARBA00023125"/>
    </source>
</evidence>
<evidence type="ECO:0000256" key="3">
    <source>
        <dbReference type="ARBA" id="ARBA00023163"/>
    </source>
</evidence>
<proteinExistence type="predicted"/>
<dbReference type="GO" id="GO:0043565">
    <property type="term" value="F:sequence-specific DNA binding"/>
    <property type="evidence" value="ECO:0007669"/>
    <property type="project" value="InterPro"/>
</dbReference>
<keyword evidence="1" id="KW-0805">Transcription regulation</keyword>
<dbReference type="PRINTS" id="PR00032">
    <property type="entry name" value="HTHARAC"/>
</dbReference>
<dbReference type="PANTHER" id="PTHR43280">
    <property type="entry name" value="ARAC-FAMILY TRANSCRIPTIONAL REGULATOR"/>
    <property type="match status" value="1"/>
</dbReference>
<evidence type="ECO:0000313" key="5">
    <source>
        <dbReference type="EMBL" id="SHM10288.1"/>
    </source>
</evidence>
<organism evidence="5 6">
    <name type="scientific">Anaerosporobacter mobilis DSM 15930</name>
    <dbReference type="NCBI Taxonomy" id="1120996"/>
    <lineage>
        <taxon>Bacteria</taxon>
        <taxon>Bacillati</taxon>
        <taxon>Bacillota</taxon>
        <taxon>Clostridia</taxon>
        <taxon>Lachnospirales</taxon>
        <taxon>Lachnospiraceae</taxon>
        <taxon>Anaerosporobacter</taxon>
    </lineage>
</organism>
<dbReference type="Pfam" id="PF12833">
    <property type="entry name" value="HTH_18"/>
    <property type="match status" value="1"/>
</dbReference>
<dbReference type="InterPro" id="IPR009057">
    <property type="entry name" value="Homeodomain-like_sf"/>
</dbReference>
<dbReference type="InterPro" id="IPR018060">
    <property type="entry name" value="HTH_AraC"/>
</dbReference>
<reference evidence="5 6" key="1">
    <citation type="submission" date="2016-11" db="EMBL/GenBank/DDBJ databases">
        <authorList>
            <person name="Jaros S."/>
            <person name="Januszkiewicz K."/>
            <person name="Wedrychowicz H."/>
        </authorList>
    </citation>
    <scope>NUCLEOTIDE SEQUENCE [LARGE SCALE GENOMIC DNA]</scope>
    <source>
        <strain evidence="5 6">DSM 15930</strain>
    </source>
</reference>